<evidence type="ECO:0000313" key="2">
    <source>
        <dbReference type="Proteomes" id="UP000622405"/>
    </source>
</evidence>
<protein>
    <submittedName>
        <fullName evidence="1">TnpV protein</fullName>
    </submittedName>
</protein>
<evidence type="ECO:0000313" key="1">
    <source>
        <dbReference type="EMBL" id="MBC3899765.1"/>
    </source>
</evidence>
<dbReference type="EMBL" id="WJBE01000006">
    <property type="protein sequence ID" value="MBC3899765.1"/>
    <property type="molecule type" value="Genomic_DNA"/>
</dbReference>
<comment type="caution">
    <text evidence="1">The sequence shown here is derived from an EMBL/GenBank/DDBJ whole genome shotgun (WGS) entry which is preliminary data.</text>
</comment>
<name>A0ABR6YX26_9FIRM</name>
<sequence>MSKNQETFKPMELTYHQEGEFLTPDIKPLTPPSQEIGRYGYLRNQYLKEFKPDLLMELIFDDKINEHLVEVDQAAQRRMELIMEGMMKNHPAPDKKTQPLEWAGHMNNLQHLANEIVLSELIYN</sequence>
<gene>
    <name evidence="1" type="ORF">GH811_09065</name>
</gene>
<dbReference type="Pfam" id="PF14198">
    <property type="entry name" value="TnpV"/>
    <property type="match status" value="1"/>
</dbReference>
<reference evidence="1 2" key="1">
    <citation type="journal article" date="2020" name="mSystems">
        <title>Defining Genomic and Predicted Metabolic Features of the Acetobacterium Genus.</title>
        <authorList>
            <person name="Ross D.E."/>
            <person name="Marshall C.W."/>
            <person name="Gulliver D."/>
            <person name="May H.D."/>
            <person name="Norman R.S."/>
        </authorList>
    </citation>
    <scope>NUCLEOTIDE SEQUENCE [LARGE SCALE GENOMIC DNA]</scope>
    <source>
        <strain evidence="1 2">DSM 4132</strain>
    </source>
</reference>
<dbReference type="Proteomes" id="UP000622405">
    <property type="component" value="Unassembled WGS sequence"/>
</dbReference>
<proteinExistence type="predicted"/>
<keyword evidence="2" id="KW-1185">Reference proteome</keyword>
<organism evidence="1 2">
    <name type="scientific">Acetobacterium malicum</name>
    <dbReference type="NCBI Taxonomy" id="52692"/>
    <lineage>
        <taxon>Bacteria</taxon>
        <taxon>Bacillati</taxon>
        <taxon>Bacillota</taxon>
        <taxon>Clostridia</taxon>
        <taxon>Eubacteriales</taxon>
        <taxon>Eubacteriaceae</taxon>
        <taxon>Acetobacterium</taxon>
    </lineage>
</organism>
<accession>A0ABR6YX26</accession>
<dbReference type="InterPro" id="IPR026989">
    <property type="entry name" value="TnpV"/>
</dbReference>